<dbReference type="Proteomes" id="UP000694428">
    <property type="component" value="Unplaced"/>
</dbReference>
<evidence type="ECO:0000313" key="9">
    <source>
        <dbReference type="Proteomes" id="UP000694428"/>
    </source>
</evidence>
<keyword evidence="6" id="KW-0768">Sushi</keyword>
<evidence type="ECO:0000259" key="7">
    <source>
        <dbReference type="PROSITE" id="PS50923"/>
    </source>
</evidence>
<evidence type="ECO:0000256" key="4">
    <source>
        <dbReference type="ARBA" id="ARBA00023157"/>
    </source>
</evidence>
<dbReference type="Pfam" id="PF00084">
    <property type="entry name" value="Sushi"/>
    <property type="match status" value="4"/>
</dbReference>
<evidence type="ECO:0000256" key="5">
    <source>
        <dbReference type="ARBA" id="ARBA00023180"/>
    </source>
</evidence>
<keyword evidence="3" id="KW-0391">Immunity</keyword>
<evidence type="ECO:0000256" key="2">
    <source>
        <dbReference type="ARBA" id="ARBA00022737"/>
    </source>
</evidence>
<keyword evidence="5" id="KW-0325">Glycoprotein</keyword>
<sequence>GANGDVSVPGRLQPAGAPVLPNSACFLLVGGCGVPTRLTFAELNEEHRNEIDFSVGKTVGYTCRPGFAKHPGMSPTITCLQSGVWSEALEFCKTGCRAPPRLVFAELKEPYRNQTAFPVGGIVEYVCQPGYARHVGMSPTVTCLRNQSWSVAPEFCKSASCVGGSMDAFPYAAVVTYTCEPGRVLAGTASIFCTSVDGGRGAWSGPPPRCGEVQCPPPPSIANGKHSSQPSDTFLPGAAVQYTCKDGYLLTGNASITCTAEGTWSQPRPRCEGMSVLAAWHRGRPFPLGSGFNHYSPNPHRGTVAGQKWRQKMGVGRVESYPNFGTFRYLGTANGEERNSNAASLHWG</sequence>
<feature type="disulfide bond" evidence="6">
    <location>
        <begin position="215"/>
        <end position="258"/>
    </location>
</feature>
<reference evidence="8" key="2">
    <citation type="submission" date="2025-09" db="UniProtKB">
        <authorList>
            <consortium name="Ensembl"/>
        </authorList>
    </citation>
    <scope>IDENTIFICATION</scope>
</reference>
<dbReference type="SMART" id="SM00032">
    <property type="entry name" value="CCP"/>
    <property type="match status" value="4"/>
</dbReference>
<dbReference type="SUPFAM" id="SSF57535">
    <property type="entry name" value="Complement control module/SCR domain"/>
    <property type="match status" value="4"/>
</dbReference>
<dbReference type="Gene3D" id="2.10.70.10">
    <property type="entry name" value="Complement Module, domain 1"/>
    <property type="match status" value="4"/>
</dbReference>
<dbReference type="GO" id="GO:0006958">
    <property type="term" value="P:complement activation, classical pathway"/>
    <property type="evidence" value="ECO:0007669"/>
    <property type="project" value="UniProtKB-KW"/>
</dbReference>
<proteinExistence type="predicted"/>
<organism evidence="8 9">
    <name type="scientific">Pavo cristatus</name>
    <name type="common">Indian peafowl</name>
    <name type="synonym">Blue peafowl</name>
    <dbReference type="NCBI Taxonomy" id="9049"/>
    <lineage>
        <taxon>Eukaryota</taxon>
        <taxon>Metazoa</taxon>
        <taxon>Chordata</taxon>
        <taxon>Craniata</taxon>
        <taxon>Vertebrata</taxon>
        <taxon>Euteleostomi</taxon>
        <taxon>Archelosauria</taxon>
        <taxon>Archosauria</taxon>
        <taxon>Dinosauria</taxon>
        <taxon>Saurischia</taxon>
        <taxon>Theropoda</taxon>
        <taxon>Coelurosauria</taxon>
        <taxon>Aves</taxon>
        <taxon>Neognathae</taxon>
        <taxon>Galloanserae</taxon>
        <taxon>Galliformes</taxon>
        <taxon>Phasianidae</taxon>
        <taxon>Phasianinae</taxon>
        <taxon>Pavo</taxon>
    </lineage>
</organism>
<dbReference type="Ensembl" id="ENSPSTT00000008689.1">
    <property type="protein sequence ID" value="ENSPSTP00000008276.1"/>
    <property type="gene ID" value="ENSPSTG00000005844.1"/>
</dbReference>
<accession>A0A8C9EZG8</accession>
<feature type="domain" description="Sushi" evidence="7">
    <location>
        <begin position="213"/>
        <end position="273"/>
    </location>
</feature>
<evidence type="ECO:0000256" key="1">
    <source>
        <dbReference type="ARBA" id="ARBA00022729"/>
    </source>
</evidence>
<dbReference type="AlphaFoldDB" id="A0A8C9EZG8"/>
<keyword evidence="3" id="KW-0180">Complement pathway</keyword>
<evidence type="ECO:0000313" key="8">
    <source>
        <dbReference type="Ensembl" id="ENSPSTP00000008276.1"/>
    </source>
</evidence>
<feature type="domain" description="Sushi" evidence="7">
    <location>
        <begin position="159"/>
        <end position="212"/>
    </location>
</feature>
<dbReference type="InterPro" id="IPR035976">
    <property type="entry name" value="Sushi/SCR/CCP_sf"/>
</dbReference>
<evidence type="ECO:0000256" key="6">
    <source>
        <dbReference type="PROSITE-ProRule" id="PRU00302"/>
    </source>
</evidence>
<keyword evidence="1" id="KW-0732">Signal</keyword>
<keyword evidence="9" id="KW-1185">Reference proteome</keyword>
<comment type="caution">
    <text evidence="6">Lacks conserved residue(s) required for the propagation of feature annotation.</text>
</comment>
<evidence type="ECO:0000256" key="3">
    <source>
        <dbReference type="ARBA" id="ARBA00022875"/>
    </source>
</evidence>
<dbReference type="PANTHER" id="PTHR45656">
    <property type="entry name" value="PROTEIN CBR-CLEC-78"/>
    <property type="match status" value="1"/>
</dbReference>
<dbReference type="InterPro" id="IPR051277">
    <property type="entry name" value="SEZ6_CSMD_C4BPB_Regulators"/>
</dbReference>
<dbReference type="FunFam" id="2.10.70.10:FF:000070">
    <property type="entry name" value="Complement C3d receptor 2"/>
    <property type="match status" value="1"/>
</dbReference>
<feature type="disulfide bond" evidence="6">
    <location>
        <begin position="244"/>
        <end position="271"/>
    </location>
</feature>
<keyword evidence="2" id="KW-0677">Repeat</keyword>
<name>A0A8C9EZG8_PAVCR</name>
<feature type="domain" description="Sushi" evidence="7">
    <location>
        <begin position="94"/>
        <end position="158"/>
    </location>
</feature>
<keyword evidence="3" id="KW-0399">Innate immunity</keyword>
<reference evidence="8" key="1">
    <citation type="submission" date="2025-08" db="UniProtKB">
        <authorList>
            <consortium name="Ensembl"/>
        </authorList>
    </citation>
    <scope>IDENTIFICATION</scope>
</reference>
<feature type="domain" description="Sushi" evidence="7">
    <location>
        <begin position="30"/>
        <end position="93"/>
    </location>
</feature>
<dbReference type="PANTHER" id="PTHR45656:SF4">
    <property type="entry name" value="PROTEIN CBR-CLEC-78"/>
    <property type="match status" value="1"/>
</dbReference>
<protein>
    <recommendedName>
        <fullName evidence="7">Sushi domain-containing protein</fullName>
    </recommendedName>
</protein>
<keyword evidence="4 6" id="KW-1015">Disulfide bond</keyword>
<dbReference type="InterPro" id="IPR000436">
    <property type="entry name" value="Sushi_SCR_CCP_dom"/>
</dbReference>
<dbReference type="PROSITE" id="PS50923">
    <property type="entry name" value="SUSHI"/>
    <property type="match status" value="4"/>
</dbReference>
<dbReference type="CDD" id="cd00033">
    <property type="entry name" value="CCP"/>
    <property type="match status" value="4"/>
</dbReference>